<proteinExistence type="inferred from homology"/>
<sequence length="203" mass="22491">MEIFKSGGMLMYGILLLSILGTTVIIERFVYFLKNEKGIKDELKAQLEEAITSKDKELALSLCESENSSSLKVLKELILEHDFDGKVDIEYLEEKARERALIEIPKLENHMWLLGVVAHVTPLVGLLGTVSGMIAAFRVIAVVGSGKPEMLADGISQALITTAAGLTVAIPALILYNYYNKKIDHIVNEIEKTTVEFINSLRK</sequence>
<feature type="transmembrane region" description="Helical" evidence="7">
    <location>
        <begin position="112"/>
        <end position="137"/>
    </location>
</feature>
<evidence type="ECO:0000259" key="8">
    <source>
        <dbReference type="Pfam" id="PF01618"/>
    </source>
</evidence>
<dbReference type="PANTHER" id="PTHR30625:SF11">
    <property type="entry name" value="MOTA_TOLQ_EXBB PROTON CHANNEL DOMAIN-CONTAINING PROTEIN"/>
    <property type="match status" value="1"/>
</dbReference>
<evidence type="ECO:0000313" key="9">
    <source>
        <dbReference type="EMBL" id="REI42999.1"/>
    </source>
</evidence>
<evidence type="ECO:0000256" key="1">
    <source>
        <dbReference type="ARBA" id="ARBA00004651"/>
    </source>
</evidence>
<gene>
    <name evidence="9" type="ORF">DYH56_01430</name>
</gene>
<name>A0ABX9KKI5_9FUSO</name>
<keyword evidence="6" id="KW-0813">Transport</keyword>
<accession>A0ABX9KKI5</accession>
<comment type="subcellular location">
    <subcellularLocation>
        <location evidence="1">Cell membrane</location>
        <topology evidence="1">Multi-pass membrane protein</topology>
    </subcellularLocation>
    <subcellularLocation>
        <location evidence="6">Membrane</location>
        <topology evidence="6">Multi-pass membrane protein</topology>
    </subcellularLocation>
</comment>
<evidence type="ECO:0000256" key="6">
    <source>
        <dbReference type="RuleBase" id="RU004057"/>
    </source>
</evidence>
<dbReference type="Pfam" id="PF01618">
    <property type="entry name" value="MotA_ExbB"/>
    <property type="match status" value="1"/>
</dbReference>
<evidence type="ECO:0000313" key="10">
    <source>
        <dbReference type="Proteomes" id="UP000263486"/>
    </source>
</evidence>
<dbReference type="InterPro" id="IPR002898">
    <property type="entry name" value="MotA_ExbB_proton_chnl"/>
</dbReference>
<comment type="caution">
    <text evidence="9">The sequence shown here is derived from an EMBL/GenBank/DDBJ whole genome shotgun (WGS) entry which is preliminary data.</text>
</comment>
<keyword evidence="2" id="KW-1003">Cell membrane</keyword>
<evidence type="ECO:0000256" key="4">
    <source>
        <dbReference type="ARBA" id="ARBA00022989"/>
    </source>
</evidence>
<feature type="domain" description="MotA/TolQ/ExbB proton channel" evidence="8">
    <location>
        <begin position="76"/>
        <end position="191"/>
    </location>
</feature>
<protein>
    <submittedName>
        <fullName evidence="9">MotA/TolQ/ExbB proton channel family protein</fullName>
    </submittedName>
</protein>
<organism evidence="9 10">
    <name type="scientific">Psychrilyobacter piezotolerans</name>
    <dbReference type="NCBI Taxonomy" id="2293438"/>
    <lineage>
        <taxon>Bacteria</taxon>
        <taxon>Fusobacteriati</taxon>
        <taxon>Fusobacteriota</taxon>
        <taxon>Fusobacteriia</taxon>
        <taxon>Fusobacteriales</taxon>
        <taxon>Fusobacteriaceae</taxon>
        <taxon>Psychrilyobacter</taxon>
    </lineage>
</organism>
<keyword evidence="5 7" id="KW-0472">Membrane</keyword>
<evidence type="ECO:0000256" key="2">
    <source>
        <dbReference type="ARBA" id="ARBA00022475"/>
    </source>
</evidence>
<dbReference type="Proteomes" id="UP000263486">
    <property type="component" value="Unassembled WGS sequence"/>
</dbReference>
<evidence type="ECO:0000256" key="3">
    <source>
        <dbReference type="ARBA" id="ARBA00022692"/>
    </source>
</evidence>
<keyword evidence="3 7" id="KW-0812">Transmembrane</keyword>
<dbReference type="InterPro" id="IPR050790">
    <property type="entry name" value="ExbB/TolQ_transport"/>
</dbReference>
<dbReference type="PANTHER" id="PTHR30625">
    <property type="entry name" value="PROTEIN TOLQ"/>
    <property type="match status" value="1"/>
</dbReference>
<comment type="similarity">
    <text evidence="6">Belongs to the exbB/tolQ family.</text>
</comment>
<reference evidence="9 10" key="1">
    <citation type="submission" date="2018-08" db="EMBL/GenBank/DDBJ databases">
        <title>Draft genome sequence of Psychrilyobacter sp. strain SD5 isolated from Black Sea water.</title>
        <authorList>
            <person name="Yadav S."/>
            <person name="Villanueva L."/>
            <person name="Damste J.S.S."/>
        </authorList>
    </citation>
    <scope>NUCLEOTIDE SEQUENCE [LARGE SCALE GENOMIC DNA]</scope>
    <source>
        <strain evidence="9 10">SD5</strain>
    </source>
</reference>
<keyword evidence="10" id="KW-1185">Reference proteome</keyword>
<feature type="transmembrane region" description="Helical" evidence="7">
    <location>
        <begin position="157"/>
        <end position="179"/>
    </location>
</feature>
<evidence type="ECO:0000256" key="5">
    <source>
        <dbReference type="ARBA" id="ARBA00023136"/>
    </source>
</evidence>
<keyword evidence="4 7" id="KW-1133">Transmembrane helix</keyword>
<keyword evidence="6" id="KW-0653">Protein transport</keyword>
<feature type="transmembrane region" description="Helical" evidence="7">
    <location>
        <begin position="12"/>
        <end position="33"/>
    </location>
</feature>
<evidence type="ECO:0000256" key="7">
    <source>
        <dbReference type="SAM" id="Phobius"/>
    </source>
</evidence>
<dbReference type="EMBL" id="QUAJ01000002">
    <property type="protein sequence ID" value="REI42999.1"/>
    <property type="molecule type" value="Genomic_DNA"/>
</dbReference>